<dbReference type="EMBL" id="ML992505">
    <property type="protein sequence ID" value="KAF2224442.1"/>
    <property type="molecule type" value="Genomic_DNA"/>
</dbReference>
<evidence type="ECO:0000259" key="2">
    <source>
        <dbReference type="Pfam" id="PF05048"/>
    </source>
</evidence>
<dbReference type="AlphaFoldDB" id="A0A6A6GFD5"/>
<dbReference type="Pfam" id="PF05048">
    <property type="entry name" value="NosD"/>
    <property type="match status" value="1"/>
</dbReference>
<dbReference type="Gene3D" id="2.160.20.10">
    <property type="entry name" value="Single-stranded right-handed beta-helix, Pectin lyase-like"/>
    <property type="match status" value="1"/>
</dbReference>
<feature type="domain" description="Periplasmic copper-binding protein NosD beta helix" evidence="2">
    <location>
        <begin position="127"/>
        <end position="250"/>
    </location>
</feature>
<feature type="chain" id="PRO_5025632503" evidence="1">
    <location>
        <begin position="23"/>
        <end position="347"/>
    </location>
</feature>
<feature type="signal peptide" evidence="1">
    <location>
        <begin position="1"/>
        <end position="22"/>
    </location>
</feature>
<sequence>MHFPLLLTLSLPFLVASTPAVAARGGDVTVKQGQSIQKAINNAKPNTRIVVQKGTYREQLLITKNGITLVGKEATLLPPSTLTNNTCTDLAGPGTNAGICITGKDVVPGPYPGSEHRDVLSISRPTRDITITGFTIANFALNIATLGTDTTTLRSNTLLNASSYGILSHFSTSTLVKSNTITTPVLSFIGICTDDNGPSRVASNSVAGYGIGLCVQTNGAVYEDNKVVDACAGAFIDPGISARVVGNDIGPNNPDCLTAFGFVTGILIFGANGTTVARNKVRDQRAGGQAAGIGLVDATQFGVVARDNLVRGNVLTGNDVDIFVGSQGEGNVVRNNRCTTPAEFCGQ</sequence>
<organism evidence="3 4">
    <name type="scientific">Elsinoe ampelina</name>
    <dbReference type="NCBI Taxonomy" id="302913"/>
    <lineage>
        <taxon>Eukaryota</taxon>
        <taxon>Fungi</taxon>
        <taxon>Dikarya</taxon>
        <taxon>Ascomycota</taxon>
        <taxon>Pezizomycotina</taxon>
        <taxon>Dothideomycetes</taxon>
        <taxon>Dothideomycetidae</taxon>
        <taxon>Myriangiales</taxon>
        <taxon>Elsinoaceae</taxon>
        <taxon>Elsinoe</taxon>
    </lineage>
</organism>
<name>A0A6A6GFD5_9PEZI</name>
<protein>
    <submittedName>
        <fullName evidence="3">Pectin lyase fold/virulence factor</fullName>
    </submittedName>
</protein>
<evidence type="ECO:0000256" key="1">
    <source>
        <dbReference type="SAM" id="SignalP"/>
    </source>
</evidence>
<keyword evidence="1" id="KW-0732">Signal</keyword>
<dbReference type="OrthoDB" id="3488255at2759"/>
<dbReference type="Proteomes" id="UP000799538">
    <property type="component" value="Unassembled WGS sequence"/>
</dbReference>
<keyword evidence="4" id="KW-1185">Reference proteome</keyword>
<dbReference type="GO" id="GO:0016829">
    <property type="term" value="F:lyase activity"/>
    <property type="evidence" value="ECO:0007669"/>
    <property type="project" value="UniProtKB-KW"/>
</dbReference>
<dbReference type="InterPro" id="IPR007742">
    <property type="entry name" value="NosD_dom"/>
</dbReference>
<dbReference type="InterPro" id="IPR011050">
    <property type="entry name" value="Pectin_lyase_fold/virulence"/>
</dbReference>
<keyword evidence="3" id="KW-0456">Lyase</keyword>
<dbReference type="InterPro" id="IPR006626">
    <property type="entry name" value="PbH1"/>
</dbReference>
<accession>A0A6A6GFD5</accession>
<evidence type="ECO:0000313" key="4">
    <source>
        <dbReference type="Proteomes" id="UP000799538"/>
    </source>
</evidence>
<evidence type="ECO:0000313" key="3">
    <source>
        <dbReference type="EMBL" id="KAF2224442.1"/>
    </source>
</evidence>
<dbReference type="SUPFAM" id="SSF51126">
    <property type="entry name" value="Pectin lyase-like"/>
    <property type="match status" value="1"/>
</dbReference>
<dbReference type="InterPro" id="IPR012334">
    <property type="entry name" value="Pectin_lyas_fold"/>
</dbReference>
<gene>
    <name evidence="3" type="ORF">BDZ85DRAFT_102380</name>
</gene>
<dbReference type="SMART" id="SM00710">
    <property type="entry name" value="PbH1"/>
    <property type="match status" value="6"/>
</dbReference>
<proteinExistence type="predicted"/>
<reference evidence="4" key="1">
    <citation type="journal article" date="2020" name="Stud. Mycol.">
        <title>101 Dothideomycetes genomes: A test case for predicting lifestyles and emergence of pathogens.</title>
        <authorList>
            <person name="Haridas S."/>
            <person name="Albert R."/>
            <person name="Binder M."/>
            <person name="Bloem J."/>
            <person name="LaButti K."/>
            <person name="Salamov A."/>
            <person name="Andreopoulos B."/>
            <person name="Baker S."/>
            <person name="Barry K."/>
            <person name="Bills G."/>
            <person name="Bluhm B."/>
            <person name="Cannon C."/>
            <person name="Castanera R."/>
            <person name="Culley D."/>
            <person name="Daum C."/>
            <person name="Ezra D."/>
            <person name="Gonzalez J."/>
            <person name="Henrissat B."/>
            <person name="Kuo A."/>
            <person name="Liang C."/>
            <person name="Lipzen A."/>
            <person name="Lutzoni F."/>
            <person name="Magnuson J."/>
            <person name="Mondo S."/>
            <person name="Nolan M."/>
            <person name="Ohm R."/>
            <person name="Pangilinan J."/>
            <person name="Park H.-J."/>
            <person name="Ramirez L."/>
            <person name="Alfaro M."/>
            <person name="Sun H."/>
            <person name="Tritt A."/>
            <person name="Yoshinaga Y."/>
            <person name="Zwiers L.-H."/>
            <person name="Turgeon B."/>
            <person name="Goodwin S."/>
            <person name="Spatafora J."/>
            <person name="Crous P."/>
            <person name="Grigoriev I."/>
        </authorList>
    </citation>
    <scope>NUCLEOTIDE SEQUENCE [LARGE SCALE GENOMIC DNA]</scope>
    <source>
        <strain evidence="4">CECT 20119</strain>
    </source>
</reference>